<dbReference type="GO" id="GO:0005524">
    <property type="term" value="F:ATP binding"/>
    <property type="evidence" value="ECO:0007669"/>
    <property type="project" value="UniProtKB-KW"/>
</dbReference>
<reference evidence="9 10" key="1">
    <citation type="submission" date="2018-08" db="EMBL/GenBank/DDBJ databases">
        <title>A genome reference for cultivated species of the human gut microbiota.</title>
        <authorList>
            <person name="Zou Y."/>
            <person name="Xue W."/>
            <person name="Luo G."/>
        </authorList>
    </citation>
    <scope>NUCLEOTIDE SEQUENCE [LARGE SCALE GENOMIC DNA]</scope>
    <source>
        <strain evidence="9 10">AM25-21AC</strain>
    </source>
</reference>
<dbReference type="InterPro" id="IPR042213">
    <property type="entry name" value="NBD_C_sf"/>
</dbReference>
<protein>
    <submittedName>
        <fullName evidence="9">Hydroxyacid dehydrogenase</fullName>
    </submittedName>
</protein>
<organism evidence="9 10">
    <name type="scientific">Mitsuokella multacida</name>
    <dbReference type="NCBI Taxonomy" id="52226"/>
    <lineage>
        <taxon>Bacteria</taxon>
        <taxon>Bacillati</taxon>
        <taxon>Bacillota</taxon>
        <taxon>Negativicutes</taxon>
        <taxon>Selenomonadales</taxon>
        <taxon>Selenomonadaceae</taxon>
        <taxon>Mitsuokella</taxon>
    </lineage>
</organism>
<evidence type="ECO:0000256" key="5">
    <source>
        <dbReference type="ARBA" id="ARBA00022840"/>
    </source>
</evidence>
<evidence type="ECO:0000256" key="3">
    <source>
        <dbReference type="ARBA" id="ARBA00022741"/>
    </source>
</evidence>
<evidence type="ECO:0000259" key="7">
    <source>
        <dbReference type="Pfam" id="PF07005"/>
    </source>
</evidence>
<keyword evidence="6" id="KW-0119">Carbohydrate metabolism</keyword>
<name>A0A414NZH6_9FIRM</name>
<keyword evidence="5" id="KW-0067">ATP-binding</keyword>
<keyword evidence="2" id="KW-0808">Transferase</keyword>
<accession>A0A414NZH6</accession>
<comment type="similarity">
    <text evidence="1">Belongs to the four-carbon acid sugar kinase family.</text>
</comment>
<feature type="domain" description="Four-carbon acid sugar kinase N-terminal" evidence="7">
    <location>
        <begin position="41"/>
        <end position="282"/>
    </location>
</feature>
<dbReference type="EMBL" id="QRHE01000002">
    <property type="protein sequence ID" value="RHF53016.1"/>
    <property type="molecule type" value="Genomic_DNA"/>
</dbReference>
<keyword evidence="4" id="KW-0418">Kinase</keyword>
<dbReference type="AlphaFoldDB" id="A0A414NZH6"/>
<evidence type="ECO:0000256" key="6">
    <source>
        <dbReference type="ARBA" id="ARBA00023277"/>
    </source>
</evidence>
<dbReference type="Proteomes" id="UP000283442">
    <property type="component" value="Unassembled WGS sequence"/>
</dbReference>
<proteinExistence type="inferred from homology"/>
<sequence length="486" mass="54276">MKKCEESSSYDISIFDTFPTLNFPDLKGRLVAASKRDKHKIIVLDDDPTGVQTLHDVSVFTDWSESAIEEGFREKQKLFYILTNSRSFSARKTKQVHQEIAERILKVAQCLQKDFLIISRSDSTLRGHYPLETQTLRETLESHSTKCVDGEILCPYFKEGGRFTFGDVHYVRYGQKLVPAGQTEFAKDQTFGYHASNLRDYVEEKTQGAYKRETVMSISIEELRQGDVEEIAARLCQVHDFGKIIVNAVTQDDVRVFVLALYEAMSRGKYFLFRTAAAFVKEMGAIEDRPLLTHAELFSEESSATQQSGGVIVVGSHTDKTTAQLRALQGLPGLEFLELDSDLVLEPNLFSQEVDRILQKEEAIIRAGKTAVVYTKRKVLTLPDDTKESALARSVKISDAVQSLVGRLSITPSYVIAKGGITSSDVATKALHVQKAMVIGQICPGVPVWRTGSESKFPQIPYIIFPGNVGDTDTLRQAVLTLQSEK</sequence>
<dbReference type="Pfam" id="PF17042">
    <property type="entry name" value="NBD_C"/>
    <property type="match status" value="1"/>
</dbReference>
<dbReference type="Gene3D" id="3.40.50.10840">
    <property type="entry name" value="Putative sugar-binding, N-terminal domain"/>
    <property type="match status" value="1"/>
</dbReference>
<evidence type="ECO:0000313" key="9">
    <source>
        <dbReference type="EMBL" id="RHF53016.1"/>
    </source>
</evidence>
<keyword evidence="3" id="KW-0547">Nucleotide-binding</keyword>
<dbReference type="InterPro" id="IPR031475">
    <property type="entry name" value="NBD_C"/>
</dbReference>
<dbReference type="GO" id="GO:0016301">
    <property type="term" value="F:kinase activity"/>
    <property type="evidence" value="ECO:0007669"/>
    <property type="project" value="UniProtKB-KW"/>
</dbReference>
<evidence type="ECO:0000313" key="10">
    <source>
        <dbReference type="Proteomes" id="UP000283442"/>
    </source>
</evidence>
<evidence type="ECO:0000259" key="8">
    <source>
        <dbReference type="Pfam" id="PF17042"/>
    </source>
</evidence>
<dbReference type="Gene3D" id="3.40.980.20">
    <property type="entry name" value="Four-carbon acid sugar kinase, nucleotide binding domain"/>
    <property type="match status" value="1"/>
</dbReference>
<dbReference type="SUPFAM" id="SSF142764">
    <property type="entry name" value="YgbK-like"/>
    <property type="match status" value="1"/>
</dbReference>
<evidence type="ECO:0000256" key="4">
    <source>
        <dbReference type="ARBA" id="ARBA00022777"/>
    </source>
</evidence>
<dbReference type="InterPro" id="IPR037051">
    <property type="entry name" value="4-carb_acid_sugar_kinase_N_sf"/>
</dbReference>
<dbReference type="OrthoDB" id="153193at2"/>
<evidence type="ECO:0000256" key="2">
    <source>
        <dbReference type="ARBA" id="ARBA00022679"/>
    </source>
</evidence>
<gene>
    <name evidence="9" type="ORF">DW674_02865</name>
</gene>
<dbReference type="Pfam" id="PF07005">
    <property type="entry name" value="SBD_N"/>
    <property type="match status" value="1"/>
</dbReference>
<evidence type="ECO:0000256" key="1">
    <source>
        <dbReference type="ARBA" id="ARBA00005715"/>
    </source>
</evidence>
<feature type="domain" description="Four-carbon acid sugar kinase nucleotide binding" evidence="8">
    <location>
        <begin position="311"/>
        <end position="475"/>
    </location>
</feature>
<dbReference type="InterPro" id="IPR010737">
    <property type="entry name" value="4-carb_acid_sugar_kinase_N"/>
</dbReference>
<comment type="caution">
    <text evidence="9">The sequence shown here is derived from an EMBL/GenBank/DDBJ whole genome shotgun (WGS) entry which is preliminary data.</text>
</comment>